<keyword evidence="2" id="KW-0808">Transferase</keyword>
<dbReference type="Pfam" id="PF03942">
    <property type="entry name" value="DTW"/>
    <property type="match status" value="1"/>
</dbReference>
<evidence type="ECO:0000256" key="5">
    <source>
        <dbReference type="ARBA" id="ARBA00034489"/>
    </source>
</evidence>
<gene>
    <name evidence="8" type="ORF">GUITHDRAFT_135295</name>
</gene>
<evidence type="ECO:0000256" key="3">
    <source>
        <dbReference type="ARBA" id="ARBA00022691"/>
    </source>
</evidence>
<comment type="catalytic activity">
    <reaction evidence="6">
        <text>a uridine in tRNA + S-adenosyl-L-methionine = a 3-[(3S)-3-amino-3-carboxypropyl]uridine in tRNA + S-methyl-5'-thioadenosine + H(+)</text>
        <dbReference type="Rhea" id="RHEA:62432"/>
        <dbReference type="Rhea" id="RHEA-COMP:13339"/>
        <dbReference type="Rhea" id="RHEA-COMP:16092"/>
        <dbReference type="ChEBI" id="CHEBI:15378"/>
        <dbReference type="ChEBI" id="CHEBI:17509"/>
        <dbReference type="ChEBI" id="CHEBI:59789"/>
        <dbReference type="ChEBI" id="CHEBI:65315"/>
        <dbReference type="ChEBI" id="CHEBI:82930"/>
        <dbReference type="EC" id="2.5.1.25"/>
    </reaction>
</comment>
<dbReference type="KEGG" id="gtt:GUITHDRAFT_135295"/>
<evidence type="ECO:0000256" key="2">
    <source>
        <dbReference type="ARBA" id="ARBA00022679"/>
    </source>
</evidence>
<dbReference type="GO" id="GO:0016432">
    <property type="term" value="F:tRNA-uridine aminocarboxypropyltransferase activity"/>
    <property type="evidence" value="ECO:0007669"/>
    <property type="project" value="UniProtKB-EC"/>
</dbReference>
<dbReference type="PANTHER" id="PTHR21392">
    <property type="entry name" value="TRNA-URIDINE AMINOCARBOXYPROPYLTRANSFERASE 2"/>
    <property type="match status" value="1"/>
</dbReference>
<protein>
    <recommendedName>
        <fullName evidence="1">tRNA-uridine aminocarboxypropyltransferase</fullName>
        <ecNumber evidence="1">2.5.1.25</ecNumber>
    </recommendedName>
</protein>
<keyword evidence="3" id="KW-0949">S-adenosyl-L-methionine</keyword>
<dbReference type="AlphaFoldDB" id="L1JPH5"/>
<organism evidence="8">
    <name type="scientific">Guillardia theta (strain CCMP2712)</name>
    <name type="common">Cryptophyte</name>
    <dbReference type="NCBI Taxonomy" id="905079"/>
    <lineage>
        <taxon>Eukaryota</taxon>
        <taxon>Cryptophyceae</taxon>
        <taxon>Pyrenomonadales</taxon>
        <taxon>Geminigeraceae</taxon>
        <taxon>Guillardia</taxon>
    </lineage>
</organism>
<reference evidence="10" key="2">
    <citation type="submission" date="2012-11" db="EMBL/GenBank/DDBJ databases">
        <authorList>
            <person name="Kuo A."/>
            <person name="Curtis B.A."/>
            <person name="Tanifuji G."/>
            <person name="Burki F."/>
            <person name="Gruber A."/>
            <person name="Irimia M."/>
            <person name="Maruyama S."/>
            <person name="Arias M.C."/>
            <person name="Ball S.G."/>
            <person name="Gile G.H."/>
            <person name="Hirakawa Y."/>
            <person name="Hopkins J.F."/>
            <person name="Rensing S.A."/>
            <person name="Schmutz J."/>
            <person name="Symeonidi A."/>
            <person name="Elias M."/>
            <person name="Eveleigh R.J."/>
            <person name="Herman E.K."/>
            <person name="Klute M.J."/>
            <person name="Nakayama T."/>
            <person name="Obornik M."/>
            <person name="Reyes-Prieto A."/>
            <person name="Armbrust E.V."/>
            <person name="Aves S.J."/>
            <person name="Beiko R.G."/>
            <person name="Coutinho P."/>
            <person name="Dacks J.B."/>
            <person name="Durnford D.G."/>
            <person name="Fast N.M."/>
            <person name="Green B.R."/>
            <person name="Grisdale C."/>
            <person name="Hempe F."/>
            <person name="Henrissat B."/>
            <person name="Hoppner M.P."/>
            <person name="Ishida K.-I."/>
            <person name="Kim E."/>
            <person name="Koreny L."/>
            <person name="Kroth P.G."/>
            <person name="Liu Y."/>
            <person name="Malik S.-B."/>
            <person name="Maier U.G."/>
            <person name="McRose D."/>
            <person name="Mock T."/>
            <person name="Neilson J.A."/>
            <person name="Onodera N.T."/>
            <person name="Poole A.M."/>
            <person name="Pritham E.J."/>
            <person name="Richards T.A."/>
            <person name="Rocap G."/>
            <person name="Roy S.W."/>
            <person name="Sarai C."/>
            <person name="Schaack S."/>
            <person name="Shirato S."/>
            <person name="Slamovits C.H."/>
            <person name="Spencer D.F."/>
            <person name="Suzuki S."/>
            <person name="Worden A.Z."/>
            <person name="Zauner S."/>
            <person name="Barry K."/>
            <person name="Bell C."/>
            <person name="Bharti A.K."/>
            <person name="Crow J.A."/>
            <person name="Grimwood J."/>
            <person name="Kramer R."/>
            <person name="Lindquist E."/>
            <person name="Lucas S."/>
            <person name="Salamov A."/>
            <person name="McFadden G.I."/>
            <person name="Lane C.E."/>
            <person name="Keeling P.J."/>
            <person name="Gray M.W."/>
            <person name="Grigoriev I.V."/>
            <person name="Archibald J.M."/>
        </authorList>
    </citation>
    <scope>NUCLEOTIDE SEQUENCE</scope>
    <source>
        <strain evidence="10">CCMP2712</strain>
    </source>
</reference>
<evidence type="ECO:0000313" key="9">
    <source>
        <dbReference type="EnsemblProtists" id="EKX50100"/>
    </source>
</evidence>
<dbReference type="GO" id="GO:0008033">
    <property type="term" value="P:tRNA processing"/>
    <property type="evidence" value="ECO:0007669"/>
    <property type="project" value="UniProtKB-KW"/>
</dbReference>
<dbReference type="SMART" id="SM01144">
    <property type="entry name" value="DTW"/>
    <property type="match status" value="1"/>
</dbReference>
<dbReference type="EMBL" id="JH992979">
    <property type="protein sequence ID" value="EKX50100.1"/>
    <property type="molecule type" value="Genomic_DNA"/>
</dbReference>
<name>L1JPH5_GUITC</name>
<evidence type="ECO:0000256" key="6">
    <source>
        <dbReference type="ARBA" id="ARBA00048718"/>
    </source>
</evidence>
<dbReference type="OrthoDB" id="408541at2759"/>
<comment type="similarity">
    <text evidence="5">Belongs to the TDD superfamily. DTWD2 family.</text>
</comment>
<sequence>MVAMSTEEEARTTVDSLKGKCFHHQNQHSWIVADANSAEESMIVEIAHKEVLSEEEKRLKYEQRALKEIEDPKERQARCQQERRNRLVAYHEQLEASVQRENRELLVSSQRIESMRMRENNRCLDCWMLHKQCICTTTPQGSIIPIAFPPPQSQIYVADVEEDEKKFQEELRANADRTFVLFPSENSVTVQEMMETLNTKETVQNDSEGSLTIVLVDGTWQQARRLNQRIPSWVKRVKLMPRDLVDSRYKSPMRSQATPDRVCSLSAYVLLLQEMRVASEVCQYLLQLLHKKSEIVLSNSNK</sequence>
<evidence type="ECO:0000256" key="1">
    <source>
        <dbReference type="ARBA" id="ARBA00012386"/>
    </source>
</evidence>
<reference evidence="8 10" key="1">
    <citation type="journal article" date="2012" name="Nature">
        <title>Algal genomes reveal evolutionary mosaicism and the fate of nucleomorphs.</title>
        <authorList>
            <consortium name="DOE Joint Genome Institute"/>
            <person name="Curtis B.A."/>
            <person name="Tanifuji G."/>
            <person name="Burki F."/>
            <person name="Gruber A."/>
            <person name="Irimia M."/>
            <person name="Maruyama S."/>
            <person name="Arias M.C."/>
            <person name="Ball S.G."/>
            <person name="Gile G.H."/>
            <person name="Hirakawa Y."/>
            <person name="Hopkins J.F."/>
            <person name="Kuo A."/>
            <person name="Rensing S.A."/>
            <person name="Schmutz J."/>
            <person name="Symeonidi A."/>
            <person name="Elias M."/>
            <person name="Eveleigh R.J."/>
            <person name="Herman E.K."/>
            <person name="Klute M.J."/>
            <person name="Nakayama T."/>
            <person name="Obornik M."/>
            <person name="Reyes-Prieto A."/>
            <person name="Armbrust E.V."/>
            <person name="Aves S.J."/>
            <person name="Beiko R.G."/>
            <person name="Coutinho P."/>
            <person name="Dacks J.B."/>
            <person name="Durnford D.G."/>
            <person name="Fast N.M."/>
            <person name="Green B.R."/>
            <person name="Grisdale C.J."/>
            <person name="Hempel F."/>
            <person name="Henrissat B."/>
            <person name="Hoppner M.P."/>
            <person name="Ishida K."/>
            <person name="Kim E."/>
            <person name="Koreny L."/>
            <person name="Kroth P.G."/>
            <person name="Liu Y."/>
            <person name="Malik S.B."/>
            <person name="Maier U.G."/>
            <person name="McRose D."/>
            <person name="Mock T."/>
            <person name="Neilson J.A."/>
            <person name="Onodera N.T."/>
            <person name="Poole A.M."/>
            <person name="Pritham E.J."/>
            <person name="Richards T.A."/>
            <person name="Rocap G."/>
            <person name="Roy S.W."/>
            <person name="Sarai C."/>
            <person name="Schaack S."/>
            <person name="Shirato S."/>
            <person name="Slamovits C.H."/>
            <person name="Spencer D.F."/>
            <person name="Suzuki S."/>
            <person name="Worden A.Z."/>
            <person name="Zauner S."/>
            <person name="Barry K."/>
            <person name="Bell C."/>
            <person name="Bharti A.K."/>
            <person name="Crow J.A."/>
            <person name="Grimwood J."/>
            <person name="Kramer R."/>
            <person name="Lindquist E."/>
            <person name="Lucas S."/>
            <person name="Salamov A."/>
            <person name="McFadden G.I."/>
            <person name="Lane C.E."/>
            <person name="Keeling P.J."/>
            <person name="Gray M.W."/>
            <person name="Grigoriev I.V."/>
            <person name="Archibald J.M."/>
        </authorList>
    </citation>
    <scope>NUCLEOTIDE SEQUENCE</scope>
    <source>
        <strain evidence="8 10">CCMP2712</strain>
    </source>
</reference>
<reference evidence="9" key="3">
    <citation type="submission" date="2016-03" db="UniProtKB">
        <authorList>
            <consortium name="EnsemblProtists"/>
        </authorList>
    </citation>
    <scope>IDENTIFICATION</scope>
</reference>
<feature type="domain" description="DTW" evidence="7">
    <location>
        <begin position="119"/>
        <end position="301"/>
    </location>
</feature>
<evidence type="ECO:0000313" key="10">
    <source>
        <dbReference type="Proteomes" id="UP000011087"/>
    </source>
</evidence>
<dbReference type="PANTHER" id="PTHR21392:SF0">
    <property type="entry name" value="TRNA-URIDINE AMINOCARBOXYPROPYLTRANSFERASE 2"/>
    <property type="match status" value="1"/>
</dbReference>
<keyword evidence="10" id="KW-1185">Reference proteome</keyword>
<evidence type="ECO:0000256" key="4">
    <source>
        <dbReference type="ARBA" id="ARBA00022694"/>
    </source>
</evidence>
<evidence type="ECO:0000259" key="7">
    <source>
        <dbReference type="SMART" id="SM01144"/>
    </source>
</evidence>
<dbReference type="GeneID" id="17306976"/>
<dbReference type="PaxDb" id="55529-EKX50100"/>
<dbReference type="RefSeq" id="XP_005837080.1">
    <property type="nucleotide sequence ID" value="XM_005837023.1"/>
</dbReference>
<dbReference type="Proteomes" id="UP000011087">
    <property type="component" value="Unassembled WGS sequence"/>
</dbReference>
<dbReference type="EC" id="2.5.1.25" evidence="1"/>
<proteinExistence type="inferred from homology"/>
<dbReference type="EnsemblProtists" id="EKX50100">
    <property type="protein sequence ID" value="EKX50100"/>
    <property type="gene ID" value="GUITHDRAFT_135295"/>
</dbReference>
<dbReference type="InterPro" id="IPR039262">
    <property type="entry name" value="DTWD2/TAPT"/>
</dbReference>
<dbReference type="InterPro" id="IPR005636">
    <property type="entry name" value="DTW"/>
</dbReference>
<accession>L1JPH5</accession>
<evidence type="ECO:0000313" key="8">
    <source>
        <dbReference type="EMBL" id="EKX50100.1"/>
    </source>
</evidence>
<dbReference type="HOGENOM" id="CLU_922697_0_0_1"/>
<keyword evidence="4" id="KW-0819">tRNA processing</keyword>